<proteinExistence type="predicted"/>
<dbReference type="RefSeq" id="WP_193517151.1">
    <property type="nucleotide sequence ID" value="NZ_BMXL01000001.1"/>
</dbReference>
<keyword evidence="2" id="KW-0812">Transmembrane</keyword>
<reference evidence="3 4" key="1">
    <citation type="journal article" date="2014" name="Int. J. Syst. Evol. Microbiol.">
        <title>Complete genome sequence of Corynebacterium casei LMG S-19264T (=DSM 44701T), isolated from a smear-ripened cheese.</title>
        <authorList>
            <consortium name="US DOE Joint Genome Institute (JGI-PGF)"/>
            <person name="Walter F."/>
            <person name="Albersmeier A."/>
            <person name="Kalinowski J."/>
            <person name="Ruckert C."/>
        </authorList>
    </citation>
    <scope>NUCLEOTIDE SEQUENCE [LARGE SCALE GENOMIC DNA]</scope>
    <source>
        <strain evidence="3 4">KCTC 19473</strain>
    </source>
</reference>
<name>A0A918X6K1_9ACTN</name>
<sequence>MSPSEPSEPGPGRRRKNSESDTGQAERSPHESPRRAGSRRKESPRFGLVPKILVGVLALALIALGVVLVVQRGVGEDSAEAAPETRPALYNLRLNDSSEMNRVLNSREDDQRPLNEGELFERNNEEISSQSIDFTLRDSELTEDCSEAVWGTRVQEALTTAECTQAGRATYVSEAYFGVAAIFNLVDTEAGQGVAEAMELPETDEEGAEGEEPPEDPGFVLAPSGEEPFDRLGEGYGAADAIISGHYLVVVWVQPRESESVDDRVTLSSPLVALANFRDPLYRRLVELRGPSETEGSGTGEGAPGDGGAGTGTGEGAPGDGGAGTGTGEGAPGGGTGGAEPPVQEEPLTQEPPVQEPGSGQ</sequence>
<evidence type="ECO:0000256" key="1">
    <source>
        <dbReference type="SAM" id="MobiDB-lite"/>
    </source>
</evidence>
<dbReference type="AlphaFoldDB" id="A0A918X6K1"/>
<comment type="caution">
    <text evidence="3">The sequence shown here is derived from an EMBL/GenBank/DDBJ whole genome shotgun (WGS) entry which is preliminary data.</text>
</comment>
<feature type="compositionally biased region" description="Gly residues" evidence="1">
    <location>
        <begin position="297"/>
        <end position="338"/>
    </location>
</feature>
<keyword evidence="2" id="KW-0472">Membrane</keyword>
<keyword evidence="4" id="KW-1185">Reference proteome</keyword>
<evidence type="ECO:0000313" key="3">
    <source>
        <dbReference type="EMBL" id="GHD15496.1"/>
    </source>
</evidence>
<protein>
    <submittedName>
        <fullName evidence="3">Uncharacterized protein</fullName>
    </submittedName>
</protein>
<keyword evidence="2" id="KW-1133">Transmembrane helix</keyword>
<feature type="region of interest" description="Disordered" evidence="1">
    <location>
        <begin position="1"/>
        <end position="42"/>
    </location>
</feature>
<dbReference type="EMBL" id="BMXL01000001">
    <property type="protein sequence ID" value="GHD15496.1"/>
    <property type="molecule type" value="Genomic_DNA"/>
</dbReference>
<feature type="region of interest" description="Disordered" evidence="1">
    <location>
        <begin position="291"/>
        <end position="361"/>
    </location>
</feature>
<feature type="compositionally biased region" description="Basic and acidic residues" evidence="1">
    <location>
        <begin position="27"/>
        <end position="42"/>
    </location>
</feature>
<feature type="transmembrane region" description="Helical" evidence="2">
    <location>
        <begin position="48"/>
        <end position="70"/>
    </location>
</feature>
<organism evidence="3 4">
    <name type="scientific">Nocardiopsis kunsanensis</name>
    <dbReference type="NCBI Taxonomy" id="141693"/>
    <lineage>
        <taxon>Bacteria</taxon>
        <taxon>Bacillati</taxon>
        <taxon>Actinomycetota</taxon>
        <taxon>Actinomycetes</taxon>
        <taxon>Streptosporangiales</taxon>
        <taxon>Nocardiopsidaceae</taxon>
        <taxon>Nocardiopsis</taxon>
    </lineage>
</organism>
<dbReference type="Proteomes" id="UP000654947">
    <property type="component" value="Unassembled WGS sequence"/>
</dbReference>
<evidence type="ECO:0000313" key="4">
    <source>
        <dbReference type="Proteomes" id="UP000654947"/>
    </source>
</evidence>
<accession>A0A918X6K1</accession>
<evidence type="ECO:0000256" key="2">
    <source>
        <dbReference type="SAM" id="Phobius"/>
    </source>
</evidence>
<gene>
    <name evidence="3" type="ORF">GCM10007147_02880</name>
</gene>